<dbReference type="GO" id="GO:0085029">
    <property type="term" value="P:extracellular matrix assembly"/>
    <property type="evidence" value="ECO:0007669"/>
    <property type="project" value="TreeGrafter"/>
</dbReference>
<dbReference type="Pfam" id="PF13641">
    <property type="entry name" value="Glyco_tranf_2_3"/>
    <property type="match status" value="1"/>
</dbReference>
<dbReference type="SUPFAM" id="SSF53448">
    <property type="entry name" value="Nucleotide-diphospho-sugar transferases"/>
    <property type="match status" value="1"/>
</dbReference>
<evidence type="ECO:0000313" key="7">
    <source>
        <dbReference type="EMBL" id="KFH63052.1"/>
    </source>
</evidence>
<evidence type="ECO:0000256" key="6">
    <source>
        <dbReference type="SAM" id="Phobius"/>
    </source>
</evidence>
<evidence type="ECO:0000256" key="1">
    <source>
        <dbReference type="ARBA" id="ARBA00004236"/>
    </source>
</evidence>
<evidence type="ECO:0000256" key="3">
    <source>
        <dbReference type="ARBA" id="ARBA00022676"/>
    </source>
</evidence>
<dbReference type="GO" id="GO:0005886">
    <property type="term" value="C:plasma membrane"/>
    <property type="evidence" value="ECO:0007669"/>
    <property type="project" value="UniProtKB-SubCell"/>
</dbReference>
<feature type="transmembrane region" description="Helical" evidence="6">
    <location>
        <begin position="402"/>
        <end position="421"/>
    </location>
</feature>
<feature type="transmembrane region" description="Helical" evidence="6">
    <location>
        <begin position="12"/>
        <end position="35"/>
    </location>
</feature>
<reference evidence="7 8" key="1">
    <citation type="submission" date="2011-02" db="EMBL/GenBank/DDBJ databases">
        <title>The Genome Sequence of Mortierella verticillata NRRL 6337.</title>
        <authorList>
            <consortium name="The Broad Institute Genome Sequencing Platform"/>
            <person name="Russ C."/>
            <person name="Cuomo C."/>
            <person name="Burger G."/>
            <person name="Gray M.W."/>
            <person name="Holland P.W.H."/>
            <person name="King N."/>
            <person name="Lang F.B.F."/>
            <person name="Roger A.J."/>
            <person name="Ruiz-Trillo I."/>
            <person name="Young S.K."/>
            <person name="Zeng Q."/>
            <person name="Gargeya S."/>
            <person name="Alvarado L."/>
            <person name="Berlin A."/>
            <person name="Chapman S.B."/>
            <person name="Chen Z."/>
            <person name="Freedman E."/>
            <person name="Gellesch M."/>
            <person name="Goldberg J."/>
            <person name="Griggs A."/>
            <person name="Gujja S."/>
            <person name="Heilman E."/>
            <person name="Heiman D."/>
            <person name="Howarth C."/>
            <person name="Mehta T."/>
            <person name="Neiman D."/>
            <person name="Pearson M."/>
            <person name="Roberts A."/>
            <person name="Saif S."/>
            <person name="Shea T."/>
            <person name="Shenoy N."/>
            <person name="Sisk P."/>
            <person name="Stolte C."/>
            <person name="Sykes S."/>
            <person name="White J."/>
            <person name="Yandava C."/>
            <person name="Haas B."/>
            <person name="Nusbaum C."/>
            <person name="Birren B."/>
        </authorList>
    </citation>
    <scope>NUCLEOTIDE SEQUENCE [LARGE SCALE GENOMIC DNA]</scope>
    <source>
        <strain evidence="7 8">NRRL 6337</strain>
    </source>
</reference>
<dbReference type="Gene3D" id="3.90.550.10">
    <property type="entry name" value="Spore Coat Polysaccharide Biosynthesis Protein SpsA, Chain A"/>
    <property type="match status" value="1"/>
</dbReference>
<keyword evidence="3" id="KW-0328">Glycosyltransferase</keyword>
<dbReference type="PANTHER" id="PTHR22913:SF12">
    <property type="entry name" value="MANNURONAN SYNTHASE"/>
    <property type="match status" value="1"/>
</dbReference>
<sequence>MSSYVSMWKRVCWIIFTLMIVFLSCQILKVCFQVQVSVGAWQTSLACGMLMVVNFLAEITFSALNRHRLDQRVARRDPHWVGLSMGILAVGYREDPILLEGCLKSLRAIRYERNQRILLVVDGNEDQDEYMAQIFIKVFEKQGAVVFRPNFLCMDREANDKEREVLVRQIAYHQGPVCVMQPHRGKRSALYTGFAALLQQGIESVVMTDSDTYLDPAACKELAFALAESPVIGAATGDVRFYNTGTWVSFLSSLQYWFVVNLERGAQSYHSVVDCVSGPLGIYRMTIVADVMDAWVKQSFLGVLCTHGDDSHLTNLVLRESYKVKFSHYAICYTDTPNRFIAWVTQQTRWSKTFFREIPIRLGCMHLHSPWMTYTLLYQLIYPMMVVYNVVNCIYFGTRSQILWWLVSIAFMGLMKTAYAFRITGDKKFFFTAIYGFLYILGYVPAKIFAALTLYDNSWGTR</sequence>
<dbReference type="PANTHER" id="PTHR22913">
    <property type="entry name" value="HYALURONAN SYNTHASE"/>
    <property type="match status" value="1"/>
</dbReference>
<proteinExistence type="predicted"/>
<dbReference type="GO" id="GO:0030213">
    <property type="term" value="P:hyaluronan biosynthetic process"/>
    <property type="evidence" value="ECO:0007669"/>
    <property type="project" value="TreeGrafter"/>
</dbReference>
<keyword evidence="6" id="KW-0812">Transmembrane</keyword>
<name>A0A086TM75_9FUNG</name>
<feature type="transmembrane region" description="Helical" evidence="6">
    <location>
        <begin position="371"/>
        <end position="390"/>
    </location>
</feature>
<dbReference type="AlphaFoldDB" id="A0A086TM75"/>
<dbReference type="GO" id="GO:0050501">
    <property type="term" value="F:hyaluronan synthase activity"/>
    <property type="evidence" value="ECO:0007669"/>
    <property type="project" value="TreeGrafter"/>
</dbReference>
<gene>
    <name evidence="7" type="ORF">MVEG_11089</name>
</gene>
<dbReference type="InterPro" id="IPR029044">
    <property type="entry name" value="Nucleotide-diphossugar_trans"/>
</dbReference>
<accession>A0A086TM75</accession>
<evidence type="ECO:0008006" key="9">
    <source>
        <dbReference type="Google" id="ProtNLM"/>
    </source>
</evidence>
<keyword evidence="4" id="KW-0808">Transferase</keyword>
<comment type="subcellular location">
    <subcellularLocation>
        <location evidence="1">Cell membrane</location>
    </subcellularLocation>
</comment>
<dbReference type="Proteomes" id="UP000243308">
    <property type="component" value="Unassembled WGS sequence"/>
</dbReference>
<evidence type="ECO:0000256" key="5">
    <source>
        <dbReference type="ARBA" id="ARBA00023136"/>
    </source>
</evidence>
<protein>
    <recommendedName>
        <fullName evidence="9">Glycosyltransferase 2-like domain-containing protein</fullName>
    </recommendedName>
</protein>
<feature type="transmembrane region" description="Helical" evidence="6">
    <location>
        <begin position="41"/>
        <end position="64"/>
    </location>
</feature>
<keyword evidence="8" id="KW-1185">Reference proteome</keyword>
<keyword evidence="5 6" id="KW-0472">Membrane</keyword>
<keyword evidence="2" id="KW-1003">Cell membrane</keyword>
<dbReference type="EMBL" id="KN042429">
    <property type="protein sequence ID" value="KFH63052.1"/>
    <property type="molecule type" value="Genomic_DNA"/>
</dbReference>
<organism evidence="7 8">
    <name type="scientific">Podila verticillata NRRL 6337</name>
    <dbReference type="NCBI Taxonomy" id="1069443"/>
    <lineage>
        <taxon>Eukaryota</taxon>
        <taxon>Fungi</taxon>
        <taxon>Fungi incertae sedis</taxon>
        <taxon>Mucoromycota</taxon>
        <taxon>Mortierellomycotina</taxon>
        <taxon>Mortierellomycetes</taxon>
        <taxon>Mortierellales</taxon>
        <taxon>Mortierellaceae</taxon>
        <taxon>Podila</taxon>
    </lineage>
</organism>
<keyword evidence="6" id="KW-1133">Transmembrane helix</keyword>
<dbReference type="OrthoDB" id="9876900at2759"/>
<evidence type="ECO:0000256" key="4">
    <source>
        <dbReference type="ARBA" id="ARBA00022679"/>
    </source>
</evidence>
<evidence type="ECO:0000256" key="2">
    <source>
        <dbReference type="ARBA" id="ARBA00022475"/>
    </source>
</evidence>
<feature type="transmembrane region" description="Helical" evidence="6">
    <location>
        <begin position="433"/>
        <end position="455"/>
    </location>
</feature>
<evidence type="ECO:0000313" key="8">
    <source>
        <dbReference type="Proteomes" id="UP000243308"/>
    </source>
</evidence>